<evidence type="ECO:0000256" key="1">
    <source>
        <dbReference type="SAM" id="MobiDB-lite"/>
    </source>
</evidence>
<dbReference type="AlphaFoldDB" id="A0A4R3K4K9"/>
<evidence type="ECO:0000313" key="3">
    <source>
        <dbReference type="Proteomes" id="UP000295188"/>
    </source>
</evidence>
<dbReference type="EMBL" id="SMAA01000014">
    <property type="protein sequence ID" value="TCS77673.1"/>
    <property type="molecule type" value="Genomic_DNA"/>
</dbReference>
<comment type="caution">
    <text evidence="2">The sequence shown here is derived from an EMBL/GenBank/DDBJ whole genome shotgun (WGS) entry which is preliminary data.</text>
</comment>
<feature type="compositionally biased region" description="Acidic residues" evidence="1">
    <location>
        <begin position="19"/>
        <end position="38"/>
    </location>
</feature>
<name>A0A4R3K4K9_9FIRM</name>
<protein>
    <submittedName>
        <fullName evidence="2">Uncharacterized protein</fullName>
    </submittedName>
</protein>
<feature type="region of interest" description="Disordered" evidence="1">
    <location>
        <begin position="1"/>
        <end position="38"/>
    </location>
</feature>
<dbReference type="Proteomes" id="UP000295188">
    <property type="component" value="Unassembled WGS sequence"/>
</dbReference>
<evidence type="ECO:0000313" key="2">
    <source>
        <dbReference type="EMBL" id="TCS77673.1"/>
    </source>
</evidence>
<accession>A0A4R3K4K9</accession>
<gene>
    <name evidence="2" type="ORF">EDC37_11474</name>
</gene>
<organism evidence="2 3">
    <name type="scientific">Pectinatus cerevisiiphilus</name>
    <dbReference type="NCBI Taxonomy" id="86956"/>
    <lineage>
        <taxon>Bacteria</taxon>
        <taxon>Bacillati</taxon>
        <taxon>Bacillota</taxon>
        <taxon>Negativicutes</taxon>
        <taxon>Selenomonadales</taxon>
        <taxon>Selenomonadaceae</taxon>
        <taxon>Pectinatus</taxon>
    </lineage>
</organism>
<keyword evidence="3" id="KW-1185">Reference proteome</keyword>
<reference evidence="2 3" key="1">
    <citation type="submission" date="2019-03" db="EMBL/GenBank/DDBJ databases">
        <title>Genomic Encyclopedia of Type Strains, Phase IV (KMG-IV): sequencing the most valuable type-strain genomes for metagenomic binning, comparative biology and taxonomic classification.</title>
        <authorList>
            <person name="Goeker M."/>
        </authorList>
    </citation>
    <scope>NUCLEOTIDE SEQUENCE [LARGE SCALE GENOMIC DNA]</scope>
    <source>
        <strain evidence="2 3">DSM 20467</strain>
    </source>
</reference>
<sequence length="38" mass="4502">MKAEKPMEDYGMELNEQVLTEEEQEELAQESDEENAKR</sequence>
<proteinExistence type="predicted"/>